<dbReference type="Proteomes" id="UP000018468">
    <property type="component" value="Linkage group LG3"/>
</dbReference>
<dbReference type="Ensembl" id="ENSLOCT00000016578.1">
    <property type="protein sequence ID" value="ENSLOCP00000016548.1"/>
    <property type="gene ID" value="ENSLOCG00000013418.1"/>
</dbReference>
<feature type="domain" description="WDR72-like alpha-solenoid" evidence="5">
    <location>
        <begin position="887"/>
        <end position="1098"/>
    </location>
</feature>
<dbReference type="PROSITE" id="PS50294">
    <property type="entry name" value="WD_REPEATS_REGION"/>
    <property type="match status" value="1"/>
</dbReference>
<accession>W5N7D9</accession>
<feature type="repeat" description="WD" evidence="4">
    <location>
        <begin position="58"/>
        <end position="102"/>
    </location>
</feature>
<dbReference type="OMA" id="YHCSSRM"/>
<protein>
    <submittedName>
        <fullName evidence="6">WD repeat domain 72</fullName>
    </submittedName>
</protein>
<dbReference type="InterPro" id="IPR001680">
    <property type="entry name" value="WD40_rpt"/>
</dbReference>
<proteinExistence type="predicted"/>
<dbReference type="FunFam" id="2.130.10.10:FF:000247">
    <property type="entry name" value="WD repeat-containing protein 72"/>
    <property type="match status" value="1"/>
</dbReference>
<keyword evidence="2 4" id="KW-0853">WD repeat</keyword>
<dbReference type="InParanoid" id="W5N7D9"/>
<dbReference type="Gene3D" id="2.130.10.10">
    <property type="entry name" value="YVTN repeat-like/Quinoprotein amine dehydrogenase"/>
    <property type="match status" value="3"/>
</dbReference>
<dbReference type="SUPFAM" id="SSF50998">
    <property type="entry name" value="Quinoprotein alcohol dehydrogenase-like"/>
    <property type="match status" value="1"/>
</dbReference>
<dbReference type="GO" id="GO:0072659">
    <property type="term" value="P:protein localization to plasma membrane"/>
    <property type="evidence" value="ECO:0000318"/>
    <property type="project" value="GO_Central"/>
</dbReference>
<dbReference type="PANTHER" id="PTHR44099:SF2">
    <property type="entry name" value="WD REPEAT-CONTAINING PROTEIN 72"/>
    <property type="match status" value="1"/>
</dbReference>
<dbReference type="PANTHER" id="PTHR44099">
    <property type="entry name" value="RABCONNECTIN-3B, ISOFORM A"/>
    <property type="match status" value="1"/>
</dbReference>
<dbReference type="GeneTree" id="ENSGT00940000160298"/>
<dbReference type="PROSITE" id="PS00678">
    <property type="entry name" value="WD_REPEATS_1"/>
    <property type="match status" value="1"/>
</dbReference>
<dbReference type="eggNOG" id="KOG4155">
    <property type="taxonomic scope" value="Eukaryota"/>
</dbReference>
<reference evidence="6" key="3">
    <citation type="submission" date="2025-09" db="UniProtKB">
        <authorList>
            <consortium name="Ensembl"/>
        </authorList>
    </citation>
    <scope>IDENTIFICATION</scope>
</reference>
<dbReference type="EMBL" id="AHAT01026111">
    <property type="status" value="NOT_ANNOTATED_CDS"/>
    <property type="molecule type" value="Genomic_DNA"/>
</dbReference>
<dbReference type="SMART" id="SM00320">
    <property type="entry name" value="WD40"/>
    <property type="match status" value="6"/>
</dbReference>
<dbReference type="GO" id="GO:0005737">
    <property type="term" value="C:cytoplasm"/>
    <property type="evidence" value="ECO:0000318"/>
    <property type="project" value="GO_Central"/>
</dbReference>
<evidence type="ECO:0000259" key="5">
    <source>
        <dbReference type="Pfam" id="PF23123"/>
    </source>
</evidence>
<dbReference type="InterPro" id="IPR049916">
    <property type="entry name" value="WDR72-like"/>
</dbReference>
<evidence type="ECO:0000313" key="6">
    <source>
        <dbReference type="Ensembl" id="ENSLOCP00000016548.1"/>
    </source>
</evidence>
<dbReference type="Pfam" id="PF00400">
    <property type="entry name" value="WD40"/>
    <property type="match status" value="4"/>
</dbReference>
<dbReference type="Pfam" id="PF23123">
    <property type="entry name" value="WDR72_alpha-sol"/>
    <property type="match status" value="1"/>
</dbReference>
<reference evidence="6" key="2">
    <citation type="submission" date="2025-08" db="UniProtKB">
        <authorList>
            <consortium name="Ensembl"/>
        </authorList>
    </citation>
    <scope>IDENTIFICATION</scope>
</reference>
<dbReference type="InterPro" id="IPR015943">
    <property type="entry name" value="WD40/YVTN_repeat-like_dom_sf"/>
</dbReference>
<dbReference type="EMBL" id="AHAT01026112">
    <property type="status" value="NOT_ANNOTATED_CDS"/>
    <property type="molecule type" value="Genomic_DNA"/>
</dbReference>
<keyword evidence="7" id="KW-1185">Reference proteome</keyword>
<organism evidence="6 7">
    <name type="scientific">Lepisosteus oculatus</name>
    <name type="common">Spotted gar</name>
    <dbReference type="NCBI Taxonomy" id="7918"/>
    <lineage>
        <taxon>Eukaryota</taxon>
        <taxon>Metazoa</taxon>
        <taxon>Chordata</taxon>
        <taxon>Craniata</taxon>
        <taxon>Vertebrata</taxon>
        <taxon>Euteleostomi</taxon>
        <taxon>Actinopterygii</taxon>
        <taxon>Neopterygii</taxon>
        <taxon>Holostei</taxon>
        <taxon>Semionotiformes</taxon>
        <taxon>Lepisosteidae</taxon>
        <taxon>Lepisosteus</taxon>
    </lineage>
</organism>
<dbReference type="PROSITE" id="PS50082">
    <property type="entry name" value="WD_REPEATS_2"/>
    <property type="match status" value="4"/>
</dbReference>
<keyword evidence="3" id="KW-0677">Repeat</keyword>
<dbReference type="InterPro" id="IPR011047">
    <property type="entry name" value="Quinoprotein_ADH-like_sf"/>
</dbReference>
<dbReference type="STRING" id="7918.ENSLOCP00000016548"/>
<reference evidence="7" key="1">
    <citation type="submission" date="2011-12" db="EMBL/GenBank/DDBJ databases">
        <title>The Draft Genome of Lepisosteus oculatus.</title>
        <authorList>
            <consortium name="The Broad Institute Genome Assembly &amp; Analysis Group"/>
            <consortium name="Computational R&amp;D Group"/>
            <consortium name="and Sequencing Platform"/>
            <person name="Di Palma F."/>
            <person name="Alfoldi J."/>
            <person name="Johnson J."/>
            <person name="Berlin A."/>
            <person name="Gnerre S."/>
            <person name="Jaffe D."/>
            <person name="MacCallum I."/>
            <person name="Young S."/>
            <person name="Walker B.J."/>
            <person name="Lander E.S."/>
            <person name="Lindblad-Toh K."/>
        </authorList>
    </citation>
    <scope>NUCLEOTIDE SEQUENCE [LARGE SCALE GENOMIC DNA]</scope>
</reference>
<feature type="repeat" description="WD" evidence="4">
    <location>
        <begin position="464"/>
        <end position="511"/>
    </location>
</feature>
<name>W5N7D9_LEPOC</name>
<feature type="repeat" description="WD" evidence="4">
    <location>
        <begin position="566"/>
        <end position="607"/>
    </location>
</feature>
<evidence type="ECO:0000256" key="4">
    <source>
        <dbReference type="PROSITE-ProRule" id="PRU00221"/>
    </source>
</evidence>
<dbReference type="InterPro" id="IPR057848">
    <property type="entry name" value="WDR72_alpha-sol"/>
</dbReference>
<evidence type="ECO:0000256" key="3">
    <source>
        <dbReference type="ARBA" id="ARBA00022737"/>
    </source>
</evidence>
<dbReference type="Bgee" id="ENSLOCG00000013418">
    <property type="expression patterns" value="Expressed in pharyngeal gill and 2 other cell types or tissues"/>
</dbReference>
<dbReference type="InterPro" id="IPR019775">
    <property type="entry name" value="WD40_repeat_CS"/>
</dbReference>
<keyword evidence="1" id="KW-0597">Phosphoprotein</keyword>
<evidence type="ECO:0000256" key="2">
    <source>
        <dbReference type="ARBA" id="ARBA00022574"/>
    </source>
</evidence>
<dbReference type="AlphaFoldDB" id="W5N7D9"/>
<feature type="repeat" description="WD" evidence="4">
    <location>
        <begin position="20"/>
        <end position="54"/>
    </location>
</feature>
<evidence type="ECO:0000256" key="1">
    <source>
        <dbReference type="ARBA" id="ARBA00022553"/>
    </source>
</evidence>
<evidence type="ECO:0000313" key="7">
    <source>
        <dbReference type="Proteomes" id="UP000018468"/>
    </source>
</evidence>
<sequence>MKSSEQYLTMWSKKPPSHSITAIMLADDQATIVTGSREGQICLWDLSSDLKISPKALLFGHTASITCVAKASEFDKKPYVVSASNNGEMSLWNVYSGECVESTLLPYVHIAICYYYCSSRVAGDGWLLCCGEYQDVLLIDAQTLQVLHKFFSRDSSDWISSLCVAHSLKTQEDSLLAISVTGVLKVWSLSSSGNSVQEKSAIYESESRSLQCFQCQGVSFCKYTESRLLVVCSDRWQVYDYSDFSLLCVVLSNAGQCFAGGELLPANRLIVWSKDRDSYIYQLSDRWAALLKVQLGSTSPLYRTAGDEERNLTSKEISAHILCYTSERKVSAQVMGFLSERKEPFYQILFCGDEQGKVTLWHLPDVPRLNSNGLPEEIVESAECRFEGCLEKNVPGEITGPLGGHSEGLEMITVTASVSIPSYHQLVCGCDNGKIIVKLALQAAQAQLLGGSSQLKDDQPLKTLQGHSGAVTSLLYPYCKSERFGSSWLLSGGQDSRVIWWDLLTGEILHTFTLQAGPVKKLLVLSENLVESDYQLPKVHLRVCCFATDNSIAILNLDGPACILHVRKHLFSVNAILWRPVEDFLIVSCVDGSVYVWEIESGTLDRHETGEVAKTILSSCDESQALLIDTGVPVPTAARPSRLHKFMQQKGCNSHKNIILPALSITIDNNCKISCHVTAFNPFSLVPLEAGPLNSGTHILTFYVEEILEKLDQASQDGTIALNTFHSFRKPKREPAFDKPATSLKRSKTIFSLQHVNGHLQTFVRDHLFQSERSLDHFPTGEVRLARQASQPVSTRGRRQQPKRLVNINLARDSAGLLLSGLFPWGTDKELDDCCARELGIIPLLTSKPFCLKSKNGHMSLILPGWHPGRLGHIVEGQPSNLIAYRVVELGKQYASSITAEIPLLEAFEDAKKDAFRLKVVSYLLSVVLVVDSLMRLTSPHGQDRNSNTKMFVVEWKIQRNGPDLLMANYLKPAREAAQYLVREASSLEKLVTSWQNQSVEVLEAVQAVLLAEVQRIIKTLRKTSISSQTPTVADSGSCEMQLPKIEGMELLELQHTQKIAPQTPVGLVKHDSGSGLAKGQAQEEVSDGCIFEDSDSTGGLSREQFPCCKMC</sequence>